<dbReference type="InterPro" id="IPR001173">
    <property type="entry name" value="Glyco_trans_2-like"/>
</dbReference>
<feature type="domain" description="Glycosyltransferase 2-like" evidence="5">
    <location>
        <begin position="47"/>
        <end position="211"/>
    </location>
</feature>
<evidence type="ECO:0000259" key="5">
    <source>
        <dbReference type="Pfam" id="PF00535"/>
    </source>
</evidence>
<keyword evidence="4" id="KW-0472">Membrane</keyword>
<keyword evidence="7" id="KW-1185">Reference proteome</keyword>
<organism evidence="6 7">
    <name type="scientific">Bdellovibrio reynosensis</name>
    <dbReference type="NCBI Taxonomy" id="2835041"/>
    <lineage>
        <taxon>Bacteria</taxon>
        <taxon>Pseudomonadati</taxon>
        <taxon>Bdellovibrionota</taxon>
        <taxon>Bdellovibrionia</taxon>
        <taxon>Bdellovibrionales</taxon>
        <taxon>Pseudobdellovibrionaceae</taxon>
        <taxon>Bdellovibrio</taxon>
    </lineage>
</organism>
<dbReference type="RefSeq" id="WP_243538466.1">
    <property type="nucleotide sequence ID" value="NZ_CP093442.1"/>
</dbReference>
<evidence type="ECO:0000256" key="2">
    <source>
        <dbReference type="ARBA" id="ARBA00022676"/>
    </source>
</evidence>
<evidence type="ECO:0000313" key="6">
    <source>
        <dbReference type="EMBL" id="UOF01846.1"/>
    </source>
</evidence>
<dbReference type="Gene3D" id="3.90.550.10">
    <property type="entry name" value="Spore Coat Polysaccharide Biosynthesis Protein SpsA, Chain A"/>
    <property type="match status" value="1"/>
</dbReference>
<keyword evidence="4" id="KW-1133">Transmembrane helix</keyword>
<comment type="similarity">
    <text evidence="1">Belongs to the glycosyltransferase 2 family.</text>
</comment>
<dbReference type="EMBL" id="CP093442">
    <property type="protein sequence ID" value="UOF01846.1"/>
    <property type="molecule type" value="Genomic_DNA"/>
</dbReference>
<evidence type="ECO:0000256" key="1">
    <source>
        <dbReference type="ARBA" id="ARBA00006739"/>
    </source>
</evidence>
<proteinExistence type="inferred from homology"/>
<dbReference type="InterPro" id="IPR029044">
    <property type="entry name" value="Nucleotide-diphossugar_trans"/>
</dbReference>
<feature type="transmembrane region" description="Helical" evidence="4">
    <location>
        <begin position="6"/>
        <end position="30"/>
    </location>
</feature>
<feature type="transmembrane region" description="Helical" evidence="4">
    <location>
        <begin position="295"/>
        <end position="314"/>
    </location>
</feature>
<dbReference type="CDD" id="cd06439">
    <property type="entry name" value="CESA_like_1"/>
    <property type="match status" value="1"/>
</dbReference>
<accession>A0ABY4CDV0</accession>
<reference evidence="6" key="1">
    <citation type="submission" date="2022-03" db="EMBL/GenBank/DDBJ databases">
        <title>Genome Identification and Characterization of new species Bdellovibrio reynosense LBG001 sp. nov. from a Mexico soil sample.</title>
        <authorList>
            <person name="Camilli A."/>
            <person name="Ajao Y."/>
            <person name="Guo X."/>
        </authorList>
    </citation>
    <scope>NUCLEOTIDE SEQUENCE</scope>
    <source>
        <strain evidence="6">LBG001</strain>
    </source>
</reference>
<sequence>MILIEFLFWMLFAAICLHYAGFGLIVLGLARLFPKKHKTAEIYPSVSFIIAAYNEEKIIREKIRNDLKLDYPKDKLEIIVVSDGSSDSTPLVVKEFAEQGVIGLYEAPRKGKTAALNRAVALAQGEVLIFSDANSMFRPDAIKKLVRHFADESVGGVCGRKSVLTHGDRKASLGDNLYWHYESALKQAESHLGSIPTADGEIFALKRSLYQTVPTEFINDDLVITFNIIEQGKRVIYDKEAITEEQASITLKDDFNVKSRMVYGGIQVIMAYKKLLSPFASWFGFQFFIHKTLRYFMWLLLASIYSFSAMLTPAHWFYEIFFLLQTAFYFMALIGYVLDKNGKKAGPFYLPYYYCNVNFAAAKGFLFFLKQRSTVDIWKKAQR</sequence>
<dbReference type="PANTHER" id="PTHR43630">
    <property type="entry name" value="POLY-BETA-1,6-N-ACETYL-D-GLUCOSAMINE SYNTHASE"/>
    <property type="match status" value="1"/>
</dbReference>
<feature type="transmembrane region" description="Helical" evidence="4">
    <location>
        <begin position="350"/>
        <end position="369"/>
    </location>
</feature>
<dbReference type="PANTHER" id="PTHR43630:SF1">
    <property type="entry name" value="POLY-BETA-1,6-N-ACETYL-D-GLUCOSAMINE SYNTHASE"/>
    <property type="match status" value="1"/>
</dbReference>
<protein>
    <submittedName>
        <fullName evidence="6">Glycosyltransferase family 2 protein</fullName>
    </submittedName>
</protein>
<keyword evidence="3" id="KW-0808">Transferase</keyword>
<dbReference type="Proteomes" id="UP000830116">
    <property type="component" value="Chromosome"/>
</dbReference>
<dbReference type="SUPFAM" id="SSF53448">
    <property type="entry name" value="Nucleotide-diphospho-sugar transferases"/>
    <property type="match status" value="1"/>
</dbReference>
<evidence type="ECO:0000313" key="7">
    <source>
        <dbReference type="Proteomes" id="UP000830116"/>
    </source>
</evidence>
<keyword evidence="4" id="KW-0812">Transmembrane</keyword>
<feature type="transmembrane region" description="Helical" evidence="4">
    <location>
        <begin position="320"/>
        <end position="338"/>
    </location>
</feature>
<evidence type="ECO:0000256" key="3">
    <source>
        <dbReference type="ARBA" id="ARBA00022679"/>
    </source>
</evidence>
<gene>
    <name evidence="6" type="ORF">MNR06_02620</name>
</gene>
<keyword evidence="2" id="KW-0328">Glycosyltransferase</keyword>
<dbReference type="Pfam" id="PF00535">
    <property type="entry name" value="Glycos_transf_2"/>
    <property type="match status" value="1"/>
</dbReference>
<evidence type="ECO:0000256" key="4">
    <source>
        <dbReference type="SAM" id="Phobius"/>
    </source>
</evidence>
<name>A0ABY4CDV0_9BACT</name>